<dbReference type="GO" id="GO:0003677">
    <property type="term" value="F:DNA binding"/>
    <property type="evidence" value="ECO:0007669"/>
    <property type="project" value="InterPro"/>
</dbReference>
<reference evidence="2" key="1">
    <citation type="submission" date="2014-09" db="EMBL/GenBank/DDBJ databases">
        <authorList>
            <person name="Gomez-Valero L."/>
        </authorList>
    </citation>
    <scope>NUCLEOTIDE SEQUENCE [LARGE SCALE GENOMIC DNA]</scope>
    <source>
        <strain evidence="2">ATCC700992</strain>
    </source>
</reference>
<dbReference type="KEGG" id="lfa:LFA_2153"/>
<protein>
    <submittedName>
        <fullName evidence="1">Programmed cell death toxin MazF</fullName>
    </submittedName>
</protein>
<dbReference type="HOGENOM" id="CLU_121823_2_3_6"/>
<dbReference type="Pfam" id="PF02452">
    <property type="entry name" value="PemK_toxin"/>
    <property type="match status" value="1"/>
</dbReference>
<dbReference type="AlphaFoldDB" id="A0A098G6C9"/>
<dbReference type="SUPFAM" id="SSF50118">
    <property type="entry name" value="Cell growth inhibitor/plasmid maintenance toxic component"/>
    <property type="match status" value="1"/>
</dbReference>
<dbReference type="RefSeq" id="WP_045096017.1">
    <property type="nucleotide sequence ID" value="NZ_LN614827.1"/>
</dbReference>
<dbReference type="InterPro" id="IPR011067">
    <property type="entry name" value="Plasmid_toxin/cell-grow_inhib"/>
</dbReference>
<dbReference type="EMBL" id="LN614827">
    <property type="protein sequence ID" value="CEG57536.1"/>
    <property type="molecule type" value="Genomic_DNA"/>
</dbReference>
<dbReference type="Proteomes" id="UP000032430">
    <property type="component" value="Chromosome I"/>
</dbReference>
<dbReference type="InterPro" id="IPR003477">
    <property type="entry name" value="PemK-like"/>
</dbReference>
<dbReference type="GO" id="GO:0016075">
    <property type="term" value="P:rRNA catabolic process"/>
    <property type="evidence" value="ECO:0007669"/>
    <property type="project" value="TreeGrafter"/>
</dbReference>
<dbReference type="PANTHER" id="PTHR33988">
    <property type="entry name" value="ENDORIBONUCLEASE MAZF-RELATED"/>
    <property type="match status" value="1"/>
</dbReference>
<dbReference type="GO" id="GO:0006402">
    <property type="term" value="P:mRNA catabolic process"/>
    <property type="evidence" value="ECO:0007669"/>
    <property type="project" value="TreeGrafter"/>
</dbReference>
<dbReference type="Gene3D" id="2.30.30.110">
    <property type="match status" value="1"/>
</dbReference>
<gene>
    <name evidence="1" type="ORF">LFA_2153</name>
</gene>
<evidence type="ECO:0000313" key="1">
    <source>
        <dbReference type="EMBL" id="CEG57536.1"/>
    </source>
</evidence>
<dbReference type="STRING" id="1212491.LFA_2153"/>
<name>A0A098G6C9_9GAMM</name>
<organism evidence="1 2">
    <name type="scientific">Legionella fallonii LLAP-10</name>
    <dbReference type="NCBI Taxonomy" id="1212491"/>
    <lineage>
        <taxon>Bacteria</taxon>
        <taxon>Pseudomonadati</taxon>
        <taxon>Pseudomonadota</taxon>
        <taxon>Gammaproteobacteria</taxon>
        <taxon>Legionellales</taxon>
        <taxon>Legionellaceae</taxon>
        <taxon>Legionella</taxon>
    </lineage>
</organism>
<accession>A0A098G6C9</accession>
<dbReference type="PANTHER" id="PTHR33988:SF3">
    <property type="entry name" value="ENDORIBONUCLEASE TOXIN CHPB-RELATED"/>
    <property type="match status" value="1"/>
</dbReference>
<dbReference type="OrthoDB" id="9808744at2"/>
<evidence type="ECO:0000313" key="2">
    <source>
        <dbReference type="Proteomes" id="UP000032430"/>
    </source>
</evidence>
<sequence length="120" mass="13508">MAKSYIPERNDIIWLDFEPTKGKEIGKYRPALVLSSKEYNRATGLIICCPISTSIRGGTTEVPIDNLDEPSVVAASLIQTLSWNDRKAKFIVEAEPLVMEEVLYRIIPLIGADRLFQEPE</sequence>
<dbReference type="GO" id="GO:0004521">
    <property type="term" value="F:RNA endonuclease activity"/>
    <property type="evidence" value="ECO:0007669"/>
    <property type="project" value="TreeGrafter"/>
</dbReference>
<keyword evidence="2" id="KW-1185">Reference proteome</keyword>
<proteinExistence type="predicted"/>